<dbReference type="AlphaFoldDB" id="A0A6M3LT44"/>
<sequence length="71" mass="8441">MTTIEWIPVTERLPGLRREVLTWHRDRGVGLHTYYPSNPDDRWAWWIGRDNYVVEDVVITHWAEKPAGPVE</sequence>
<protein>
    <recommendedName>
        <fullName evidence="2">DUF551 domain-containing protein</fullName>
    </recommendedName>
</protein>
<accession>A0A6M3LT44</accession>
<evidence type="ECO:0000313" key="1">
    <source>
        <dbReference type="EMBL" id="QJA97983.1"/>
    </source>
</evidence>
<gene>
    <name evidence="1" type="ORF">MM415B05789_0006</name>
</gene>
<dbReference type="EMBL" id="MT143542">
    <property type="protein sequence ID" value="QJA97983.1"/>
    <property type="molecule type" value="Genomic_DNA"/>
</dbReference>
<reference evidence="1" key="1">
    <citation type="submission" date="2020-03" db="EMBL/GenBank/DDBJ databases">
        <title>The deep terrestrial virosphere.</title>
        <authorList>
            <person name="Holmfeldt K."/>
            <person name="Nilsson E."/>
            <person name="Simone D."/>
            <person name="Lopez-Fernandez M."/>
            <person name="Wu X."/>
            <person name="de Brujin I."/>
            <person name="Lundin D."/>
            <person name="Andersson A."/>
            <person name="Bertilsson S."/>
            <person name="Dopson M."/>
        </authorList>
    </citation>
    <scope>NUCLEOTIDE SEQUENCE</scope>
    <source>
        <strain evidence="1">MM415B05789</strain>
    </source>
</reference>
<proteinExistence type="predicted"/>
<evidence type="ECO:0008006" key="2">
    <source>
        <dbReference type="Google" id="ProtNLM"/>
    </source>
</evidence>
<organism evidence="1">
    <name type="scientific">viral metagenome</name>
    <dbReference type="NCBI Taxonomy" id="1070528"/>
    <lineage>
        <taxon>unclassified sequences</taxon>
        <taxon>metagenomes</taxon>
        <taxon>organismal metagenomes</taxon>
    </lineage>
</organism>
<name>A0A6M3LT44_9ZZZZ</name>